<dbReference type="NCBIfam" id="NF041513">
    <property type="entry name" value="formate_DH_Act"/>
    <property type="match status" value="1"/>
</dbReference>
<dbReference type="Pfam" id="PF01568">
    <property type="entry name" value="Molydop_binding"/>
    <property type="match status" value="1"/>
</dbReference>
<dbReference type="SUPFAM" id="SSF50692">
    <property type="entry name" value="ADC-like"/>
    <property type="match status" value="1"/>
</dbReference>
<evidence type="ECO:0000259" key="8">
    <source>
        <dbReference type="Pfam" id="PF00384"/>
    </source>
</evidence>
<keyword evidence="11" id="KW-1185">Reference proteome</keyword>
<dbReference type="GO" id="GO:0030313">
    <property type="term" value="C:cell envelope"/>
    <property type="evidence" value="ECO:0007669"/>
    <property type="project" value="UniProtKB-SubCell"/>
</dbReference>
<gene>
    <name evidence="10" type="ORF">BJ983_005755</name>
</gene>
<evidence type="ECO:0000256" key="2">
    <source>
        <dbReference type="ARBA" id="ARBA00004196"/>
    </source>
</evidence>
<feature type="region of interest" description="Disordered" evidence="7">
    <location>
        <begin position="146"/>
        <end position="165"/>
    </location>
</feature>
<comment type="cofactor">
    <cofactor evidence="1">
        <name>[4Fe-4S] cluster</name>
        <dbReference type="ChEBI" id="CHEBI:49883"/>
    </cofactor>
</comment>
<dbReference type="GO" id="GO:0009055">
    <property type="term" value="F:electron transfer activity"/>
    <property type="evidence" value="ECO:0007669"/>
    <property type="project" value="TreeGrafter"/>
</dbReference>
<dbReference type="Gene3D" id="3.40.50.740">
    <property type="match status" value="1"/>
</dbReference>
<evidence type="ECO:0000256" key="5">
    <source>
        <dbReference type="ARBA" id="ARBA00022723"/>
    </source>
</evidence>
<evidence type="ECO:0000313" key="11">
    <source>
        <dbReference type="Proteomes" id="UP000535890"/>
    </source>
</evidence>
<dbReference type="GO" id="GO:0043546">
    <property type="term" value="F:molybdopterin cofactor binding"/>
    <property type="evidence" value="ECO:0007669"/>
    <property type="project" value="InterPro"/>
</dbReference>
<dbReference type="InterPro" id="IPR006656">
    <property type="entry name" value="Mopterin_OxRdtase"/>
</dbReference>
<organism evidence="10 11">
    <name type="scientific">Actinomycetospora corticicola</name>
    <dbReference type="NCBI Taxonomy" id="663602"/>
    <lineage>
        <taxon>Bacteria</taxon>
        <taxon>Bacillati</taxon>
        <taxon>Actinomycetota</taxon>
        <taxon>Actinomycetes</taxon>
        <taxon>Pseudonocardiales</taxon>
        <taxon>Pseudonocardiaceae</taxon>
        <taxon>Actinomycetospora</taxon>
    </lineage>
</organism>
<dbReference type="InterPro" id="IPR009010">
    <property type="entry name" value="Asp_de-COase-like_dom_sf"/>
</dbReference>
<proteinExistence type="inferred from homology"/>
<evidence type="ECO:0000256" key="4">
    <source>
        <dbReference type="ARBA" id="ARBA00022485"/>
    </source>
</evidence>
<dbReference type="GO" id="GO:0051539">
    <property type="term" value="F:4 iron, 4 sulfur cluster binding"/>
    <property type="evidence" value="ECO:0007669"/>
    <property type="project" value="UniProtKB-KW"/>
</dbReference>
<name>A0A7Y9J8V1_9PSEU</name>
<evidence type="ECO:0000259" key="9">
    <source>
        <dbReference type="Pfam" id="PF01568"/>
    </source>
</evidence>
<feature type="compositionally biased region" description="Basic and acidic residues" evidence="7">
    <location>
        <begin position="687"/>
        <end position="697"/>
    </location>
</feature>
<dbReference type="GO" id="GO:0030151">
    <property type="term" value="F:molybdenum ion binding"/>
    <property type="evidence" value="ECO:0007669"/>
    <property type="project" value="TreeGrafter"/>
</dbReference>
<reference evidence="10 11" key="1">
    <citation type="submission" date="2020-07" db="EMBL/GenBank/DDBJ databases">
        <title>Sequencing the genomes of 1000 actinobacteria strains.</title>
        <authorList>
            <person name="Klenk H.-P."/>
        </authorList>
    </citation>
    <scope>NUCLEOTIDE SEQUENCE [LARGE SCALE GENOMIC DNA]</scope>
    <source>
        <strain evidence="10 11">DSM 45772</strain>
    </source>
</reference>
<dbReference type="Proteomes" id="UP000535890">
    <property type="component" value="Unassembled WGS sequence"/>
</dbReference>
<keyword evidence="4" id="KW-0411">Iron-sulfur</keyword>
<feature type="domain" description="Molybdopterin oxidoreductase" evidence="8">
    <location>
        <begin position="2"/>
        <end position="400"/>
    </location>
</feature>
<dbReference type="Gene3D" id="2.40.40.20">
    <property type="match status" value="1"/>
</dbReference>
<dbReference type="AlphaFoldDB" id="A0A7Y9J8V1"/>
<feature type="domain" description="Molybdopterin oxidoreductase" evidence="8">
    <location>
        <begin position="425"/>
        <end position="469"/>
    </location>
</feature>
<evidence type="ECO:0000256" key="3">
    <source>
        <dbReference type="ARBA" id="ARBA00010312"/>
    </source>
</evidence>
<dbReference type="Gene3D" id="3.40.228.10">
    <property type="entry name" value="Dimethylsulfoxide Reductase, domain 2"/>
    <property type="match status" value="2"/>
</dbReference>
<dbReference type="EMBL" id="JACCBN010000001">
    <property type="protein sequence ID" value="NYD39653.1"/>
    <property type="molecule type" value="Genomic_DNA"/>
</dbReference>
<protein>
    <submittedName>
        <fullName evidence="10">Formate dehydrogenase major subunit</fullName>
        <ecNumber evidence="10">1.17.1.9</ecNumber>
    </submittedName>
</protein>
<comment type="caution">
    <text evidence="10">The sequence shown here is derived from an EMBL/GenBank/DDBJ whole genome shotgun (WGS) entry which is preliminary data.</text>
</comment>
<keyword evidence="6 10" id="KW-0560">Oxidoreductase</keyword>
<keyword evidence="4" id="KW-0408">Iron</keyword>
<dbReference type="InterPro" id="IPR048158">
    <property type="entry name" value="Formate_DH_Act"/>
</dbReference>
<evidence type="ECO:0000313" key="10">
    <source>
        <dbReference type="EMBL" id="NYD39653.1"/>
    </source>
</evidence>
<dbReference type="PANTHER" id="PTHR43598">
    <property type="entry name" value="TUNGSTEN-CONTAINING FORMYLMETHANOFURAN DEHYDROGENASE 2 SUBUNIT B"/>
    <property type="match status" value="1"/>
</dbReference>
<dbReference type="GO" id="GO:0009061">
    <property type="term" value="P:anaerobic respiration"/>
    <property type="evidence" value="ECO:0007669"/>
    <property type="project" value="TreeGrafter"/>
</dbReference>
<keyword evidence="4" id="KW-0004">4Fe-4S</keyword>
<evidence type="ECO:0000256" key="1">
    <source>
        <dbReference type="ARBA" id="ARBA00001966"/>
    </source>
</evidence>
<feature type="domain" description="Molybdopterin dinucleotide-binding" evidence="9">
    <location>
        <begin position="714"/>
        <end position="829"/>
    </location>
</feature>
<evidence type="ECO:0000256" key="6">
    <source>
        <dbReference type="ARBA" id="ARBA00023002"/>
    </source>
</evidence>
<evidence type="ECO:0000256" key="7">
    <source>
        <dbReference type="SAM" id="MobiDB-lite"/>
    </source>
</evidence>
<dbReference type="PANTHER" id="PTHR43598:SF1">
    <property type="entry name" value="FORMATE DEHYDROGENASE-O MAJOR SUBUNIT"/>
    <property type="match status" value="1"/>
</dbReference>
<comment type="similarity">
    <text evidence="3">Belongs to the prokaryotic molybdopterin-containing oxidoreductase family.</text>
</comment>
<dbReference type="GO" id="GO:0008863">
    <property type="term" value="F:formate dehydrogenase (NAD+) activity"/>
    <property type="evidence" value="ECO:0007669"/>
    <property type="project" value="UniProtKB-EC"/>
</dbReference>
<keyword evidence="5" id="KW-0479">Metal-binding</keyword>
<dbReference type="Pfam" id="PF00384">
    <property type="entry name" value="Molybdopterin"/>
    <property type="match status" value="2"/>
</dbReference>
<dbReference type="InterPro" id="IPR006657">
    <property type="entry name" value="MoPterin_dinucl-bd_dom"/>
</dbReference>
<accession>A0A7Y9J8V1</accession>
<dbReference type="SUPFAM" id="SSF53706">
    <property type="entry name" value="Formate dehydrogenase/DMSO reductase, domains 1-3"/>
    <property type="match status" value="1"/>
</dbReference>
<feature type="region of interest" description="Disordered" evidence="7">
    <location>
        <begin position="668"/>
        <end position="707"/>
    </location>
</feature>
<dbReference type="EC" id="1.17.1.9" evidence="10"/>
<sequence>MVLEGSNMAEAHPVGFQWVMEAKRRGAKIIHVDPRFTRTSAVADTHVPIRPGTDIAFLGGLINHVLSNERDFRDYVVAYTNAPMLTREGFVDAGDDDGLFSGWDPETRSYDTSTWQYEGVEVAAASGNRDRWGSGDPETHRVSHLLGQSESTGSGGATLRGDPVRDDTLQHPRCVYQVLKRHFARYTPEMVSSVCGMSPEQFTEVAEAICADSGRERTTMWVYSVGWTQHTVGVQYIRCASILQALLGNMGRPGGGIMALRGHATIQGSTDIPMLYDLLPGYIPMPNAHKEMHLPDFLAADAAQKGFWGNMPAYMISMLKAWWGGAATAENDYYFDRMPRITGDHSTFPTVLNMIDGRCEGYFVLGENPAVGTTNSKQQRHGLSNLRWLVVRDLQENETATFWKNGPEIETGEMRTEDIDTEVFLLPAATHIEKAGSFTNTQRLLQWRHQAVQPPGDARSDLWFVHELGHRIRARLAASQLDRDRPILDLTWDYPTEGPHAEPDAHAVLAEISGYRVADGTPVDGYTDLRDDGSTACGCWIYSGVYADGVNQAARRTPAGGESPAALEWGWAWPMNRRVLYNRASADPEGRPWSERKAYVWWDEEAQRWTGHDVPDFEADKPPSYRPPEGAVAQDAIGGDEPFIMQADGRAWLYVPTGLADGPLPVHYEPEESPSRNAMHPRTRANPVRERFDRPDNRYNPPDGEPGSEVYPIAFSTFRIAEHHTAGGMSRWTPYLAELAPEMFVEVSPALAAERGLEHTGWATIVTARSAIEARVIVTERCKPLRIDGRVVHQIGLPWHWGPNGLVTGDAANELIGISLDPNVHIMSTKTGTCDVVAGRRPRGPALPEFVASYRRRAGIGN</sequence>
<comment type="subcellular location">
    <subcellularLocation>
        <location evidence="2">Cell envelope</location>
    </subcellularLocation>
</comment>